<dbReference type="RefSeq" id="WP_109816048.1">
    <property type="nucleotide sequence ID" value="NZ_QGKR01000115.1"/>
</dbReference>
<dbReference type="PANTHER" id="PTHR30461">
    <property type="entry name" value="DNA-INVERTASE FROM LAMBDOID PROPHAGE"/>
    <property type="match status" value="1"/>
</dbReference>
<dbReference type="InterPro" id="IPR038109">
    <property type="entry name" value="DNA_bind_recomb_sf"/>
</dbReference>
<name>A0A317DEE9_9ACTN</name>
<feature type="domain" description="Recombinase" evidence="2">
    <location>
        <begin position="168"/>
        <end position="271"/>
    </location>
</feature>
<sequence>MLDKPQVRAAIYCRISLARLGDTVKVDEQELVCRRLAHARNWAVDPRHVYIDNSVSAWKHTVRRKGWEAMLEAIKRGEIDAIIVYHGDRLIRQPWDLEVLLRLAQAGTLLASPTGERDLGNPEDQFVLRIEAAVAKREVDNTSRRMKAKFDRLAEQGISRLGGRGGRAFGFEPDGLTVREADAAVLREVAVRVLAGEPMGAIVRDLNGRKVTTVTGGQWDHANLKRVLTKPRMAGLLVHRGEIVGPAAWPAILDQATWKAVCDALEQKAGAFAYVHNVRTHLLSGIARCGPCGKPLMPRQHARGKQLLGYGCVAPGCRKTHRAMHHLDAYVIGATLARLSDERLRKRLQPTTRDTSGLTAEMNKLSQRRLQMIAEFGDDDEMGADVLRLSVRRLDKRIGDLRAEIDAAHVPTVLTGLWNIDRAGWDALGLHRKRAAIGALLRITVWPSQKRGPGFDPTTVELEPV</sequence>
<evidence type="ECO:0000259" key="2">
    <source>
        <dbReference type="PROSITE" id="PS51737"/>
    </source>
</evidence>
<dbReference type="AlphaFoldDB" id="A0A317DEE9"/>
<accession>A0A317DEE9</accession>
<reference evidence="3 4" key="1">
    <citation type="submission" date="2018-05" db="EMBL/GenBank/DDBJ databases">
        <title>Micromonospora atacamensis sp. nov., a novel actinobacteria isolated from high altitude Atacama Desert soil.</title>
        <authorList>
            <person name="Carro L."/>
            <person name="Golinska P."/>
            <person name="Klenk H.-P."/>
            <person name="Goodfellow M."/>
        </authorList>
    </citation>
    <scope>NUCLEOTIDE SEQUENCE [LARGE SCALE GENOMIC DNA]</scope>
    <source>
        <strain evidence="3 4">5R2A7</strain>
    </source>
</reference>
<dbReference type="Pfam" id="PF00239">
    <property type="entry name" value="Resolvase"/>
    <property type="match status" value="1"/>
</dbReference>
<dbReference type="InterPro" id="IPR006119">
    <property type="entry name" value="Resolv_N"/>
</dbReference>
<dbReference type="SUPFAM" id="SSF53041">
    <property type="entry name" value="Resolvase-like"/>
    <property type="match status" value="1"/>
</dbReference>
<evidence type="ECO:0000313" key="4">
    <source>
        <dbReference type="Proteomes" id="UP000245410"/>
    </source>
</evidence>
<gene>
    <name evidence="3" type="ORF">DKT68_03830</name>
</gene>
<dbReference type="PROSITE" id="PS51737">
    <property type="entry name" value="RECOMBINASE_DNA_BIND"/>
    <property type="match status" value="1"/>
</dbReference>
<comment type="caution">
    <text evidence="3">The sequence shown here is derived from an EMBL/GenBank/DDBJ whole genome shotgun (WGS) entry which is preliminary data.</text>
</comment>
<dbReference type="Gene3D" id="3.40.50.1390">
    <property type="entry name" value="Resolvase, N-terminal catalytic domain"/>
    <property type="match status" value="1"/>
</dbReference>
<dbReference type="InterPro" id="IPR050639">
    <property type="entry name" value="SSR_resolvase"/>
</dbReference>
<dbReference type="PANTHER" id="PTHR30461:SF23">
    <property type="entry name" value="DNA RECOMBINASE-RELATED"/>
    <property type="match status" value="1"/>
</dbReference>
<evidence type="ECO:0000259" key="1">
    <source>
        <dbReference type="PROSITE" id="PS51736"/>
    </source>
</evidence>
<dbReference type="OrthoDB" id="4500247at2"/>
<proteinExistence type="predicted"/>
<dbReference type="SMART" id="SM00857">
    <property type="entry name" value="Resolvase"/>
    <property type="match status" value="1"/>
</dbReference>
<dbReference type="GO" id="GO:0003677">
    <property type="term" value="F:DNA binding"/>
    <property type="evidence" value="ECO:0007669"/>
    <property type="project" value="InterPro"/>
</dbReference>
<dbReference type="GO" id="GO:0000150">
    <property type="term" value="F:DNA strand exchange activity"/>
    <property type="evidence" value="ECO:0007669"/>
    <property type="project" value="InterPro"/>
</dbReference>
<dbReference type="Gene3D" id="3.90.1750.20">
    <property type="entry name" value="Putative Large Serine Recombinase, Chain B, Domain 2"/>
    <property type="match status" value="1"/>
</dbReference>
<protein>
    <recommendedName>
        <fullName evidence="5">Site-specific DNA recombinase</fullName>
    </recommendedName>
</protein>
<evidence type="ECO:0008006" key="5">
    <source>
        <dbReference type="Google" id="ProtNLM"/>
    </source>
</evidence>
<dbReference type="Pfam" id="PF07508">
    <property type="entry name" value="Recombinase"/>
    <property type="match status" value="1"/>
</dbReference>
<dbReference type="CDD" id="cd00338">
    <property type="entry name" value="Ser_Recombinase"/>
    <property type="match status" value="1"/>
</dbReference>
<dbReference type="InterPro" id="IPR036162">
    <property type="entry name" value="Resolvase-like_N_sf"/>
</dbReference>
<dbReference type="EMBL" id="QGKR01000115">
    <property type="protein sequence ID" value="PWR12106.1"/>
    <property type="molecule type" value="Genomic_DNA"/>
</dbReference>
<dbReference type="Proteomes" id="UP000245410">
    <property type="component" value="Unassembled WGS sequence"/>
</dbReference>
<evidence type="ECO:0000313" key="3">
    <source>
        <dbReference type="EMBL" id="PWR12106.1"/>
    </source>
</evidence>
<organism evidence="3 4">
    <name type="scientific">Micromonospora acroterricola</name>
    <dbReference type="NCBI Taxonomy" id="2202421"/>
    <lineage>
        <taxon>Bacteria</taxon>
        <taxon>Bacillati</taxon>
        <taxon>Actinomycetota</taxon>
        <taxon>Actinomycetes</taxon>
        <taxon>Micromonosporales</taxon>
        <taxon>Micromonosporaceae</taxon>
        <taxon>Micromonospora</taxon>
    </lineage>
</organism>
<keyword evidence="4" id="KW-1185">Reference proteome</keyword>
<feature type="domain" description="Resolvase/invertase-type recombinase catalytic" evidence="1">
    <location>
        <begin position="8"/>
        <end position="157"/>
    </location>
</feature>
<dbReference type="InterPro" id="IPR011109">
    <property type="entry name" value="DNA_bind_recombinase_dom"/>
</dbReference>
<dbReference type="PROSITE" id="PS51736">
    <property type="entry name" value="RECOMBINASES_3"/>
    <property type="match status" value="1"/>
</dbReference>